<reference evidence="2 3" key="1">
    <citation type="submission" date="2023-01" db="EMBL/GenBank/DDBJ databases">
        <title>Pseudomonas SA3-5T sp. nov., isolated from tidal flat sediment.</title>
        <authorList>
            <person name="Kim H.S."/>
            <person name="Kim J.-S."/>
            <person name="Suh M.K."/>
            <person name="Eom M.K."/>
            <person name="Lee J.-S."/>
        </authorList>
    </citation>
    <scope>NUCLEOTIDE SEQUENCE [LARGE SCALE GENOMIC DNA]</scope>
    <source>
        <strain evidence="2 3">SA3-5</strain>
    </source>
</reference>
<evidence type="ECO:0008006" key="4">
    <source>
        <dbReference type="Google" id="ProtNLM"/>
    </source>
</evidence>
<organism evidence="2 3">
    <name type="scientific">Pseudomonas aestuarii</name>
    <dbReference type="NCBI Taxonomy" id="3018340"/>
    <lineage>
        <taxon>Bacteria</taxon>
        <taxon>Pseudomonadati</taxon>
        <taxon>Pseudomonadota</taxon>
        <taxon>Gammaproteobacteria</taxon>
        <taxon>Pseudomonadales</taxon>
        <taxon>Pseudomonadaceae</taxon>
        <taxon>Pseudomonas</taxon>
    </lineage>
</organism>
<dbReference type="Proteomes" id="UP001212042">
    <property type="component" value="Unassembled WGS sequence"/>
</dbReference>
<keyword evidence="3" id="KW-1185">Reference proteome</keyword>
<accession>A0ABT4XH49</accession>
<gene>
    <name evidence="2" type="ORF">PH586_14255</name>
</gene>
<dbReference type="EMBL" id="JAQJZJ010000006">
    <property type="protein sequence ID" value="MDA7087548.1"/>
    <property type="molecule type" value="Genomic_DNA"/>
</dbReference>
<keyword evidence="1" id="KW-0732">Signal</keyword>
<protein>
    <recommendedName>
        <fullName evidence="4">DnrO protein</fullName>
    </recommendedName>
</protein>
<proteinExistence type="predicted"/>
<evidence type="ECO:0000313" key="2">
    <source>
        <dbReference type="EMBL" id="MDA7087548.1"/>
    </source>
</evidence>
<sequence>MNLTPRTAILALILGASSLSFAYASLASEAAHQHGSSTHALQLNAGEKWATDAPLRKAMGALNGAMQTSLPAIHDNQLGDAQYDQLAAQINDEAAYMVKHCKLAPEADAQLHLVIAELLAGADSMAGKTPGEARRNGAVKVLGALQTYAKYFADTSFDTIEH</sequence>
<dbReference type="RefSeq" id="WP_271348425.1">
    <property type="nucleotide sequence ID" value="NZ_JAQJZJ010000006.1"/>
</dbReference>
<feature type="signal peptide" evidence="1">
    <location>
        <begin position="1"/>
        <end position="22"/>
    </location>
</feature>
<evidence type="ECO:0000313" key="3">
    <source>
        <dbReference type="Proteomes" id="UP001212042"/>
    </source>
</evidence>
<feature type="chain" id="PRO_5047137302" description="DnrO protein" evidence="1">
    <location>
        <begin position="23"/>
        <end position="162"/>
    </location>
</feature>
<name>A0ABT4XH49_9PSED</name>
<comment type="caution">
    <text evidence="2">The sequence shown here is derived from an EMBL/GenBank/DDBJ whole genome shotgun (WGS) entry which is preliminary data.</text>
</comment>
<evidence type="ECO:0000256" key="1">
    <source>
        <dbReference type="SAM" id="SignalP"/>
    </source>
</evidence>